<evidence type="ECO:0000256" key="3">
    <source>
        <dbReference type="ARBA" id="ARBA00012738"/>
    </source>
</evidence>
<evidence type="ECO:0000256" key="4">
    <source>
        <dbReference type="ARBA" id="ARBA00022598"/>
    </source>
</evidence>
<comment type="pathway">
    <text evidence="1">Pyrimidine metabolism; UMP biosynthesis via de novo pathway; (S)-dihydroorotate from bicarbonate: step 1/3.</text>
</comment>
<dbReference type="InterPro" id="IPR002474">
    <property type="entry name" value="CarbamoylP_synth_ssu_N"/>
</dbReference>
<dbReference type="FunFam" id="3.50.30.20:FF:000001">
    <property type="entry name" value="Carbamoyl-phosphate synthase small chain"/>
    <property type="match status" value="1"/>
</dbReference>
<evidence type="ECO:0000256" key="2">
    <source>
        <dbReference type="ARBA" id="ARBA00005077"/>
    </source>
</evidence>
<evidence type="ECO:0000313" key="11">
    <source>
        <dbReference type="EMBL" id="SVE51099.1"/>
    </source>
</evidence>
<dbReference type="SUPFAM" id="SSF52021">
    <property type="entry name" value="Carbamoyl phosphate synthetase, small subunit N-terminal domain"/>
    <property type="match status" value="1"/>
</dbReference>
<protein>
    <recommendedName>
        <fullName evidence="3">carbamoyl-phosphate synthase (glutamine-hydrolyzing)</fullName>
        <ecNumber evidence="3">6.3.5.5</ecNumber>
    </recommendedName>
</protein>
<dbReference type="GO" id="GO:0004088">
    <property type="term" value="F:carbamoyl-phosphate synthase (glutamine-hydrolyzing) activity"/>
    <property type="evidence" value="ECO:0007669"/>
    <property type="project" value="UniProtKB-EC"/>
</dbReference>
<evidence type="ECO:0000256" key="5">
    <source>
        <dbReference type="ARBA" id="ARBA00022741"/>
    </source>
</evidence>
<feature type="domain" description="Carbamoyl-phosphate synthase small subunit N-terminal" evidence="10">
    <location>
        <begin position="1"/>
        <end position="118"/>
    </location>
</feature>
<evidence type="ECO:0000256" key="7">
    <source>
        <dbReference type="ARBA" id="ARBA00022962"/>
    </source>
</evidence>
<keyword evidence="6" id="KW-0067">ATP-binding</keyword>
<comment type="pathway">
    <text evidence="2">Amino-acid biosynthesis; L-arginine biosynthesis; carbamoyl phosphate from bicarbonate: step 1/1.</text>
</comment>
<dbReference type="GO" id="GO:0005524">
    <property type="term" value="F:ATP binding"/>
    <property type="evidence" value="ECO:0007669"/>
    <property type="project" value="UniProtKB-KW"/>
</dbReference>
<proteinExistence type="predicted"/>
<gene>
    <name evidence="11" type="ORF">METZ01_LOCUS503953</name>
</gene>
<accession>A0A383E3B9</accession>
<dbReference type="GO" id="GO:0006221">
    <property type="term" value="P:pyrimidine nucleotide biosynthetic process"/>
    <property type="evidence" value="ECO:0007669"/>
    <property type="project" value="UniProtKB-KW"/>
</dbReference>
<dbReference type="EC" id="6.3.5.5" evidence="3"/>
<dbReference type="InterPro" id="IPR036480">
    <property type="entry name" value="CarbP_synth_ssu_N_sf"/>
</dbReference>
<dbReference type="SMART" id="SM01097">
    <property type="entry name" value="CPSase_sm_chain"/>
    <property type="match status" value="1"/>
</dbReference>
<keyword evidence="4" id="KW-0436">Ligase</keyword>
<comment type="catalytic activity">
    <reaction evidence="9">
        <text>L-glutamine + H2O = L-glutamate + NH4(+)</text>
        <dbReference type="Rhea" id="RHEA:15889"/>
        <dbReference type="ChEBI" id="CHEBI:15377"/>
        <dbReference type="ChEBI" id="CHEBI:28938"/>
        <dbReference type="ChEBI" id="CHEBI:29985"/>
        <dbReference type="ChEBI" id="CHEBI:58359"/>
    </reaction>
</comment>
<sequence>MKAVLALASGKVFEGTAFGAEGEISGEIIFNTSMTGYQEVLTDPSYYAQMVVMTYPLIGNYGVNEEDFESDRPHLSAFIIKELSSIPSNWRSQSTLHDFLSKHGIIGIQGIDTRALTR</sequence>
<dbReference type="EMBL" id="UINC01222352">
    <property type="protein sequence ID" value="SVE51099.1"/>
    <property type="molecule type" value="Genomic_DNA"/>
</dbReference>
<evidence type="ECO:0000256" key="1">
    <source>
        <dbReference type="ARBA" id="ARBA00004812"/>
    </source>
</evidence>
<evidence type="ECO:0000256" key="6">
    <source>
        <dbReference type="ARBA" id="ARBA00022840"/>
    </source>
</evidence>
<dbReference type="AlphaFoldDB" id="A0A383E3B9"/>
<keyword evidence="7" id="KW-0315">Glutamine amidotransferase</keyword>
<evidence type="ECO:0000256" key="8">
    <source>
        <dbReference type="ARBA" id="ARBA00022975"/>
    </source>
</evidence>
<keyword evidence="5" id="KW-0547">Nucleotide-binding</keyword>
<evidence type="ECO:0000259" key="10">
    <source>
        <dbReference type="SMART" id="SM01097"/>
    </source>
</evidence>
<feature type="non-terminal residue" evidence="11">
    <location>
        <position position="118"/>
    </location>
</feature>
<name>A0A383E3B9_9ZZZZ</name>
<dbReference type="Pfam" id="PF00988">
    <property type="entry name" value="CPSase_sm_chain"/>
    <property type="match status" value="1"/>
</dbReference>
<reference evidence="11" key="1">
    <citation type="submission" date="2018-05" db="EMBL/GenBank/DDBJ databases">
        <authorList>
            <person name="Lanie J.A."/>
            <person name="Ng W.-L."/>
            <person name="Kazmierczak K.M."/>
            <person name="Andrzejewski T.M."/>
            <person name="Davidsen T.M."/>
            <person name="Wayne K.J."/>
            <person name="Tettelin H."/>
            <person name="Glass J.I."/>
            <person name="Rusch D."/>
            <person name="Podicherti R."/>
            <person name="Tsui H.-C.T."/>
            <person name="Winkler M.E."/>
        </authorList>
    </citation>
    <scope>NUCLEOTIDE SEQUENCE</scope>
</reference>
<evidence type="ECO:0000256" key="9">
    <source>
        <dbReference type="ARBA" id="ARBA00049285"/>
    </source>
</evidence>
<organism evidence="11">
    <name type="scientific">marine metagenome</name>
    <dbReference type="NCBI Taxonomy" id="408172"/>
    <lineage>
        <taxon>unclassified sequences</taxon>
        <taxon>metagenomes</taxon>
        <taxon>ecological metagenomes</taxon>
    </lineage>
</organism>
<keyword evidence="8" id="KW-0665">Pyrimidine biosynthesis</keyword>
<dbReference type="Gene3D" id="3.50.30.20">
    <property type="entry name" value="Carbamoyl-phosphate synthase small subunit, N-terminal domain"/>
    <property type="match status" value="1"/>
</dbReference>